<dbReference type="SUPFAM" id="SSF52218">
    <property type="entry name" value="Flavoproteins"/>
    <property type="match status" value="1"/>
</dbReference>
<dbReference type="GO" id="GO:0006813">
    <property type="term" value="P:potassium ion transport"/>
    <property type="evidence" value="ECO:0007669"/>
    <property type="project" value="InterPro"/>
</dbReference>
<comment type="function">
    <text evidence="6">Regulatory subunit of a potassium efflux system that confers protection against electrophiles. Required for full activity of KefB.</text>
</comment>
<keyword evidence="5 6" id="KW-0472">Membrane</keyword>
<organism evidence="8 9">
    <name type="scientific">Xenorhabdus vietnamensis</name>
    <dbReference type="NCBI Taxonomy" id="351656"/>
    <lineage>
        <taxon>Bacteria</taxon>
        <taxon>Pseudomonadati</taxon>
        <taxon>Pseudomonadota</taxon>
        <taxon>Gammaproteobacteria</taxon>
        <taxon>Enterobacterales</taxon>
        <taxon>Morganellaceae</taxon>
        <taxon>Xenorhabdus</taxon>
    </lineage>
</organism>
<dbReference type="GO" id="GO:0050136">
    <property type="term" value="F:NADH dehydrogenase (quinone) (non-electrogenic) activity"/>
    <property type="evidence" value="ECO:0007669"/>
    <property type="project" value="RHEA"/>
</dbReference>
<dbReference type="PANTHER" id="PTHR47307">
    <property type="entry name" value="GLUTATHIONE-REGULATED POTASSIUM-EFFLUX SYSTEM ANCILLARY PROTEIN KEFG"/>
    <property type="match status" value="1"/>
</dbReference>
<dbReference type="HAMAP" id="MF_01415">
    <property type="entry name" value="K_H_efflux_KefG"/>
    <property type="match status" value="1"/>
</dbReference>
<dbReference type="STRING" id="351656.Xvie_02744"/>
<evidence type="ECO:0000313" key="9">
    <source>
        <dbReference type="Proteomes" id="UP000194350"/>
    </source>
</evidence>
<dbReference type="InterPro" id="IPR029039">
    <property type="entry name" value="Flavoprotein-like_sf"/>
</dbReference>
<dbReference type="EMBL" id="MUBJ01000015">
    <property type="protein sequence ID" value="OTA15462.1"/>
    <property type="molecule type" value="Genomic_DNA"/>
</dbReference>
<evidence type="ECO:0000256" key="5">
    <source>
        <dbReference type="ARBA" id="ARBA00023136"/>
    </source>
</evidence>
<keyword evidence="1 6" id="KW-1003">Cell membrane</keyword>
<evidence type="ECO:0000256" key="3">
    <source>
        <dbReference type="ARBA" id="ARBA00023002"/>
    </source>
</evidence>
<dbReference type="FunFam" id="3.40.50.360:FF:000013">
    <property type="entry name" value="Glutathione-regulated potassium-efflux system ancillary protein KefG"/>
    <property type="match status" value="1"/>
</dbReference>
<dbReference type="GO" id="GO:0010181">
    <property type="term" value="F:FMN binding"/>
    <property type="evidence" value="ECO:0007669"/>
    <property type="project" value="TreeGrafter"/>
</dbReference>
<dbReference type="GO" id="GO:0009055">
    <property type="term" value="F:electron transfer activity"/>
    <property type="evidence" value="ECO:0007669"/>
    <property type="project" value="TreeGrafter"/>
</dbReference>
<dbReference type="OrthoDB" id="9798454at2"/>
<keyword evidence="3 6" id="KW-0560">Oxidoreductase</keyword>
<dbReference type="InterPro" id="IPR023947">
    <property type="entry name" value="K_H_efflux_KefG"/>
</dbReference>
<feature type="domain" description="Flavodoxin-like fold" evidence="7">
    <location>
        <begin position="11"/>
        <end position="177"/>
    </location>
</feature>
<dbReference type="GO" id="GO:0008753">
    <property type="term" value="F:NADPH dehydrogenase (quinone) activity"/>
    <property type="evidence" value="ECO:0007669"/>
    <property type="project" value="RHEA"/>
</dbReference>
<evidence type="ECO:0000256" key="4">
    <source>
        <dbReference type="ARBA" id="ARBA00023027"/>
    </source>
</evidence>
<dbReference type="InterPro" id="IPR003680">
    <property type="entry name" value="Flavodoxin_fold"/>
</dbReference>
<dbReference type="GO" id="GO:1901381">
    <property type="term" value="P:positive regulation of potassium ion transmembrane transport"/>
    <property type="evidence" value="ECO:0007669"/>
    <property type="project" value="UniProtKB-UniRule"/>
</dbReference>
<comment type="catalytic activity">
    <reaction evidence="6">
        <text>a quinone + NADPH + H(+) = a quinol + NADP(+)</text>
        <dbReference type="Rhea" id="RHEA:46164"/>
        <dbReference type="ChEBI" id="CHEBI:15378"/>
        <dbReference type="ChEBI" id="CHEBI:24646"/>
        <dbReference type="ChEBI" id="CHEBI:57783"/>
        <dbReference type="ChEBI" id="CHEBI:58349"/>
        <dbReference type="ChEBI" id="CHEBI:132124"/>
        <dbReference type="EC" id="1.6.5.2"/>
    </reaction>
</comment>
<dbReference type="EC" id="1.6.5.2" evidence="6"/>
<keyword evidence="9" id="KW-1185">Reference proteome</keyword>
<proteinExistence type="inferred from homology"/>
<dbReference type="RefSeq" id="WP_086109829.1">
    <property type="nucleotide sequence ID" value="NZ_CAWNGD010000057.1"/>
</dbReference>
<protein>
    <recommendedName>
        <fullName evidence="6">Glutathione-regulated potassium-efflux system ancillary protein KefG</fullName>
    </recommendedName>
    <alternativeName>
        <fullName evidence="6">Putative quinone oxidoreductase KefG</fullName>
        <ecNumber evidence="6">1.6.5.2</ecNumber>
    </alternativeName>
</protein>
<gene>
    <name evidence="6" type="primary">kefG</name>
    <name evidence="8" type="ORF">Xvie_02744</name>
</gene>
<comment type="catalytic activity">
    <reaction evidence="6">
        <text>a quinone + NADH + H(+) = a quinol + NAD(+)</text>
        <dbReference type="Rhea" id="RHEA:46160"/>
        <dbReference type="ChEBI" id="CHEBI:15378"/>
        <dbReference type="ChEBI" id="CHEBI:24646"/>
        <dbReference type="ChEBI" id="CHEBI:57540"/>
        <dbReference type="ChEBI" id="CHEBI:57945"/>
        <dbReference type="ChEBI" id="CHEBI:132124"/>
        <dbReference type="EC" id="1.6.5.2"/>
    </reaction>
</comment>
<sequence>MLLSPNVLPPKVLLIYTHPEPMNSVANKMLLQMAQKLEHVTVHDLYGVYPDFFIDVSLEQQLLHEHEVIVFQHPLYTYSCPALLKEWMDRVLSRDFVGRTEQALKGKYWRSVITTGEPEDAYRRGGYNFYPMEEILRPFELTASMCHMHWLSPMIIYWARRQRPEVLASRANAYQEWLKAPLSLGGG</sequence>
<keyword evidence="2 6" id="KW-0997">Cell inner membrane</keyword>
<dbReference type="AlphaFoldDB" id="A0A1Y2S9W3"/>
<comment type="subunit">
    <text evidence="6">Interacts with KefB.</text>
</comment>
<comment type="caution">
    <text evidence="8">The sequence shown here is derived from an EMBL/GenBank/DDBJ whole genome shotgun (WGS) entry which is preliminary data.</text>
</comment>
<reference evidence="8 9" key="1">
    <citation type="submission" date="2016-10" db="EMBL/GenBank/DDBJ databases">
        <title>Systematic genetic and metabolomic analysis of Xenorhabdus and Photorhabdus spp., highlights the requirements for a dual symbiotic and pathogenic life style.</title>
        <authorList>
            <person name="Tobias N.J."/>
            <person name="Wolff H."/>
            <person name="Djahanschiri B."/>
            <person name="Pidot S.J."/>
            <person name="Stinear T.P."/>
            <person name="Ebersberger I."/>
            <person name="Bode H.B."/>
        </authorList>
    </citation>
    <scope>NUCLEOTIDE SEQUENCE [LARGE SCALE GENOMIC DNA]</scope>
    <source>
        <strain evidence="8 9">DSM 22392</strain>
    </source>
</reference>
<name>A0A1Y2S9W3_9GAMM</name>
<dbReference type="Gene3D" id="3.40.50.360">
    <property type="match status" value="1"/>
</dbReference>
<evidence type="ECO:0000259" key="7">
    <source>
        <dbReference type="Pfam" id="PF02525"/>
    </source>
</evidence>
<keyword evidence="4 6" id="KW-0520">NAD</keyword>
<evidence type="ECO:0000256" key="6">
    <source>
        <dbReference type="HAMAP-Rule" id="MF_01415"/>
    </source>
</evidence>
<dbReference type="InterPro" id="IPR046980">
    <property type="entry name" value="KefG/KefF"/>
</dbReference>
<evidence type="ECO:0000313" key="8">
    <source>
        <dbReference type="EMBL" id="OTA15462.1"/>
    </source>
</evidence>
<accession>A0A1Y2S9W3</accession>
<dbReference type="PANTHER" id="PTHR47307:SF1">
    <property type="entry name" value="GLUTATHIONE-REGULATED POTASSIUM-EFFLUX SYSTEM ANCILLARY PROTEIN KEFG"/>
    <property type="match status" value="1"/>
</dbReference>
<dbReference type="NCBIfam" id="NF003430">
    <property type="entry name" value="PRK04930.1"/>
    <property type="match status" value="1"/>
</dbReference>
<dbReference type="GO" id="GO:0005886">
    <property type="term" value="C:plasma membrane"/>
    <property type="evidence" value="ECO:0007669"/>
    <property type="project" value="UniProtKB-SubCell"/>
</dbReference>
<dbReference type="Proteomes" id="UP000194350">
    <property type="component" value="Unassembled WGS sequence"/>
</dbReference>
<comment type="similarity">
    <text evidence="6">Belongs to the NAD(P)H dehydrogenase (quinone) family. KefG subfamily.</text>
</comment>
<comment type="subcellular location">
    <subcellularLocation>
        <location evidence="6">Cell inner membrane</location>
        <topology evidence="6">Peripheral membrane protein</topology>
        <orientation evidence="6">Cytoplasmic side</orientation>
    </subcellularLocation>
</comment>
<dbReference type="Pfam" id="PF02525">
    <property type="entry name" value="Flavodoxin_2"/>
    <property type="match status" value="1"/>
</dbReference>
<evidence type="ECO:0000256" key="2">
    <source>
        <dbReference type="ARBA" id="ARBA00022519"/>
    </source>
</evidence>
<evidence type="ECO:0000256" key="1">
    <source>
        <dbReference type="ARBA" id="ARBA00022475"/>
    </source>
</evidence>